<dbReference type="Proteomes" id="UP000224563">
    <property type="component" value="Unassembled WGS sequence"/>
</dbReference>
<proteinExistence type="predicted"/>
<dbReference type="EMBL" id="PDYG01000038">
    <property type="protein sequence ID" value="PHU37615.1"/>
    <property type="molecule type" value="Genomic_DNA"/>
</dbReference>
<feature type="transmembrane region" description="Helical" evidence="1">
    <location>
        <begin position="461"/>
        <end position="477"/>
    </location>
</feature>
<keyword evidence="1" id="KW-0812">Transmembrane</keyword>
<dbReference type="RefSeq" id="WP_099386142.1">
    <property type="nucleotide sequence ID" value="NZ_JANSWH010000020.1"/>
</dbReference>
<name>A0A2G3E375_9FIRM</name>
<feature type="transmembrane region" description="Helical" evidence="1">
    <location>
        <begin position="437"/>
        <end position="455"/>
    </location>
</feature>
<organism evidence="2 3">
    <name type="scientific">Agathobacter ruminis</name>
    <dbReference type="NCBI Taxonomy" id="1712665"/>
    <lineage>
        <taxon>Bacteria</taxon>
        <taxon>Bacillati</taxon>
        <taxon>Bacillota</taxon>
        <taxon>Clostridia</taxon>
        <taxon>Lachnospirales</taxon>
        <taxon>Lachnospiraceae</taxon>
        <taxon>Agathobacter</taxon>
    </lineage>
</organism>
<sequence>MKKYKAKRIEIEKIVISLYVATLLTALPLTMNNAYFDVIQTKKYVFQVITIVYIGMLAVALLFSKIRGATLHLSFNIVDCCWTIMPIYLLINTVFSSDVKKSISGEDGWGLGLSFWFLLLCCYFFVSMVGVYKSILVFPMIVTSLVVIIIALLNCLNFDVLNFVSILLEREKYNYISTIGNINWYGEYVNILLVIVSFIWLNSTGETCLTKFIEILIPMLIFTAVCCGSDIALIGIILINAYIFMEHLFLGVKQKMIVYLFVECCIFVGINILYNYHLLFYPLNTLQKTFISKYCCGAIGALIIVELIVRKKYIKNIIYIIAACSLCVYIKTFLHKYLYFSDSWGTNRGYIFCKTLELYKSLTLKEKLLGVGLDRYGTVMFQKYGNALEKYLGGRLINAHNWFFQLLITIGLFGSILFILTIIITLRNSVAISSNNLILKAIEIGIFAFMIQGLFNNMQPLGMTFFFVLLGLFNYETKTFKKTTHYK</sequence>
<feature type="transmembrane region" description="Helical" evidence="1">
    <location>
        <begin position="402"/>
        <end position="425"/>
    </location>
</feature>
<evidence type="ECO:0008006" key="4">
    <source>
        <dbReference type="Google" id="ProtNLM"/>
    </source>
</evidence>
<evidence type="ECO:0000313" key="2">
    <source>
        <dbReference type="EMBL" id="PHU37615.1"/>
    </source>
</evidence>
<comment type="caution">
    <text evidence="2">The sequence shown here is derived from an EMBL/GenBank/DDBJ whole genome shotgun (WGS) entry which is preliminary data.</text>
</comment>
<evidence type="ECO:0000256" key="1">
    <source>
        <dbReference type="SAM" id="Phobius"/>
    </source>
</evidence>
<feature type="transmembrane region" description="Helical" evidence="1">
    <location>
        <begin position="290"/>
        <end position="309"/>
    </location>
</feature>
<dbReference type="InterPro" id="IPR051533">
    <property type="entry name" value="WaaL-like"/>
</dbReference>
<dbReference type="PANTHER" id="PTHR37422:SF13">
    <property type="entry name" value="LIPOPOLYSACCHARIDE BIOSYNTHESIS PROTEIN PA4999-RELATED"/>
    <property type="match status" value="1"/>
</dbReference>
<feature type="transmembrane region" description="Helical" evidence="1">
    <location>
        <begin position="215"/>
        <end position="244"/>
    </location>
</feature>
<accession>A0A2G3E375</accession>
<keyword evidence="1" id="KW-0472">Membrane</keyword>
<feature type="transmembrane region" description="Helical" evidence="1">
    <location>
        <begin position="109"/>
        <end position="129"/>
    </location>
</feature>
<keyword evidence="3" id="KW-1185">Reference proteome</keyword>
<dbReference type="AlphaFoldDB" id="A0A2G3E375"/>
<protein>
    <recommendedName>
        <fullName evidence="4">O-antigen ligase domain-containing protein</fullName>
    </recommendedName>
</protein>
<dbReference type="PANTHER" id="PTHR37422">
    <property type="entry name" value="TEICHURONIC ACID BIOSYNTHESIS PROTEIN TUAE"/>
    <property type="match status" value="1"/>
</dbReference>
<feature type="transmembrane region" description="Helical" evidence="1">
    <location>
        <begin position="256"/>
        <end position="278"/>
    </location>
</feature>
<evidence type="ECO:0000313" key="3">
    <source>
        <dbReference type="Proteomes" id="UP000224563"/>
    </source>
</evidence>
<feature type="transmembrane region" description="Helical" evidence="1">
    <location>
        <begin position="135"/>
        <end position="161"/>
    </location>
</feature>
<keyword evidence="1" id="KW-1133">Transmembrane helix</keyword>
<feature type="transmembrane region" description="Helical" evidence="1">
    <location>
        <begin position="182"/>
        <end position="203"/>
    </location>
</feature>
<gene>
    <name evidence="2" type="ORF">CSX02_06975</name>
</gene>
<feature type="transmembrane region" description="Helical" evidence="1">
    <location>
        <begin position="316"/>
        <end position="334"/>
    </location>
</feature>
<reference evidence="2 3" key="2">
    <citation type="submission" date="2017-10" db="EMBL/GenBank/DDBJ databases">
        <authorList>
            <person name="Banno H."/>
            <person name="Chua N.-H."/>
        </authorList>
    </citation>
    <scope>NUCLEOTIDE SEQUENCE [LARGE SCALE GENOMIC DNA]</scope>
    <source>
        <strain evidence="2 3">JK623</strain>
    </source>
</reference>
<reference evidence="2 3" key="1">
    <citation type="submission" date="2017-10" db="EMBL/GenBank/DDBJ databases">
        <title>Resolving the taxonomy of Roseburia spp., Eubacterium rectale and Agathobacter spp. through phylogenomic analysis.</title>
        <authorList>
            <person name="Sheridan P.O."/>
            <person name="Walker A.W."/>
            <person name="Duncan S.H."/>
            <person name="Scott K.P."/>
            <person name="Toole P.W.O."/>
            <person name="Luis P."/>
            <person name="Flint H.J."/>
        </authorList>
    </citation>
    <scope>NUCLEOTIDE SEQUENCE [LARGE SCALE GENOMIC DNA]</scope>
    <source>
        <strain evidence="2 3">JK623</strain>
    </source>
</reference>
<feature type="transmembrane region" description="Helical" evidence="1">
    <location>
        <begin position="44"/>
        <end position="63"/>
    </location>
</feature>